<dbReference type="Proteomes" id="UP000011910">
    <property type="component" value="Unassembled WGS sequence"/>
</dbReference>
<evidence type="ECO:0000313" key="2">
    <source>
        <dbReference type="EMBL" id="EMR03420.1"/>
    </source>
</evidence>
<evidence type="ECO:0000256" key="1">
    <source>
        <dbReference type="SAM" id="SignalP"/>
    </source>
</evidence>
<keyword evidence="1" id="KW-0732">Signal</keyword>
<evidence type="ECO:0000313" key="3">
    <source>
        <dbReference type="Proteomes" id="UP000011910"/>
    </source>
</evidence>
<dbReference type="AlphaFoldDB" id="M7NNX1"/>
<dbReference type="OrthoDB" id="980389at2"/>
<organism evidence="2 3">
    <name type="scientific">Cesiribacter andamanensis AMV16</name>
    <dbReference type="NCBI Taxonomy" id="1279009"/>
    <lineage>
        <taxon>Bacteria</taxon>
        <taxon>Pseudomonadati</taxon>
        <taxon>Bacteroidota</taxon>
        <taxon>Cytophagia</taxon>
        <taxon>Cytophagales</taxon>
        <taxon>Cesiribacteraceae</taxon>
        <taxon>Cesiribacter</taxon>
    </lineage>
</organism>
<feature type="chain" id="PRO_5004082170" evidence="1">
    <location>
        <begin position="19"/>
        <end position="254"/>
    </location>
</feature>
<dbReference type="RefSeq" id="WP_009194842.1">
    <property type="nucleotide sequence ID" value="NZ_AODQ01000026.1"/>
</dbReference>
<gene>
    <name evidence="2" type="ORF">ADICEAN_01442</name>
</gene>
<reference evidence="2 3" key="1">
    <citation type="journal article" date="2013" name="Genome Announc.">
        <title>Draft Genome Sequence of Cesiribacter andamanensis Strain AMV16T, Isolated from a Soil Sample from a Mud Volcano in the Andaman Islands, India.</title>
        <authorList>
            <person name="Shivaji S."/>
            <person name="Ara S."/>
            <person name="Begum Z."/>
            <person name="Srinivas T.N."/>
            <person name="Singh A."/>
            <person name="Kumar Pinnaka A."/>
        </authorList>
    </citation>
    <scope>NUCLEOTIDE SEQUENCE [LARGE SCALE GENOMIC DNA]</scope>
    <source>
        <strain evidence="2 3">AMV16</strain>
    </source>
</reference>
<name>M7NNX1_9BACT</name>
<accession>M7NNX1</accession>
<sequence>MKKILPLLLLLTGLGYTAAAQLTSQAYGQPLLVLTELDPGLRVPGSDVPSFALYDSGHIIYRQQQKGGVRYYQTQLAQEQLQELIGSLGISNELLELPQPPSPVSRRRPLRQTELYINLDTTVVKQVSGNLRQDERARKAAPPAFLRVYDKLVAYADEQALEWVPEKIEVLFTDALKPPRKTLKWPAHWPTLKSPDTIWRSEKLYSVYLDKAHYAEFLELMQQLDDSQAVEVNGKTFTVSYRLPFPNIVQTSAD</sequence>
<feature type="signal peptide" evidence="1">
    <location>
        <begin position="1"/>
        <end position="18"/>
    </location>
</feature>
<protein>
    <submittedName>
        <fullName evidence="2">Uncharacterized protein</fullName>
    </submittedName>
</protein>
<proteinExistence type="predicted"/>
<dbReference type="EMBL" id="AODQ01000026">
    <property type="protein sequence ID" value="EMR03420.1"/>
    <property type="molecule type" value="Genomic_DNA"/>
</dbReference>
<comment type="caution">
    <text evidence="2">The sequence shown here is derived from an EMBL/GenBank/DDBJ whole genome shotgun (WGS) entry which is preliminary data.</text>
</comment>
<keyword evidence="3" id="KW-1185">Reference proteome</keyword>